<organism evidence="1 2">
    <name type="scientific">Marinicrinis lubricantis</name>
    <dbReference type="NCBI Taxonomy" id="2086470"/>
    <lineage>
        <taxon>Bacteria</taxon>
        <taxon>Bacillati</taxon>
        <taxon>Bacillota</taxon>
        <taxon>Bacilli</taxon>
        <taxon>Bacillales</taxon>
        <taxon>Paenibacillaceae</taxon>
    </lineage>
</organism>
<dbReference type="CDD" id="cd10451">
    <property type="entry name" value="GIY-YIG_LuxR_like"/>
    <property type="match status" value="1"/>
</dbReference>
<keyword evidence="2" id="KW-1185">Reference proteome</keyword>
<dbReference type="Gene3D" id="3.40.1440.10">
    <property type="entry name" value="GIY-YIG endonuclease"/>
    <property type="match status" value="1"/>
</dbReference>
<protein>
    <submittedName>
        <fullName evidence="1">GIY-YIG nuclease family protein</fullName>
    </submittedName>
</protein>
<comment type="caution">
    <text evidence="1">The sequence shown here is derived from an EMBL/GenBank/DDBJ whole genome shotgun (WGS) entry which is preliminary data.</text>
</comment>
<evidence type="ECO:0000313" key="2">
    <source>
        <dbReference type="Proteomes" id="UP001596250"/>
    </source>
</evidence>
<proteinExistence type="predicted"/>
<dbReference type="SUPFAM" id="SSF82771">
    <property type="entry name" value="GIY-YIG endonuclease"/>
    <property type="match status" value="1"/>
</dbReference>
<dbReference type="Proteomes" id="UP001596250">
    <property type="component" value="Unassembled WGS sequence"/>
</dbReference>
<sequence>MVSNRKEMVQQYLEMKTESGVYQIQNVINQKRFVASSRNLRTLNGVKFQLNFGSHKNHELQQEWTKFGEDAFQIEILETLKKKKDDPFFNEKEELKKLEQKWLDQLKPYGERGYHKEIV</sequence>
<evidence type="ECO:0000313" key="1">
    <source>
        <dbReference type="EMBL" id="MFC5986605.1"/>
    </source>
</evidence>
<dbReference type="RefSeq" id="WP_379893926.1">
    <property type="nucleotide sequence ID" value="NZ_CBCSCT010000090.1"/>
</dbReference>
<name>A0ABW1INI6_9BACL</name>
<gene>
    <name evidence="1" type="ORF">ACFPXP_09265</name>
</gene>
<accession>A0ABW1INI6</accession>
<dbReference type="EMBL" id="JBHSQV010000121">
    <property type="protein sequence ID" value="MFC5986605.1"/>
    <property type="molecule type" value="Genomic_DNA"/>
</dbReference>
<dbReference type="InterPro" id="IPR035901">
    <property type="entry name" value="GIY-YIG_endonuc_sf"/>
</dbReference>
<reference evidence="2" key="1">
    <citation type="journal article" date="2019" name="Int. J. Syst. Evol. Microbiol.">
        <title>The Global Catalogue of Microorganisms (GCM) 10K type strain sequencing project: providing services to taxonomists for standard genome sequencing and annotation.</title>
        <authorList>
            <consortium name="The Broad Institute Genomics Platform"/>
            <consortium name="The Broad Institute Genome Sequencing Center for Infectious Disease"/>
            <person name="Wu L."/>
            <person name="Ma J."/>
        </authorList>
    </citation>
    <scope>NUCLEOTIDE SEQUENCE [LARGE SCALE GENOMIC DNA]</scope>
    <source>
        <strain evidence="2">CCM 8749</strain>
    </source>
</reference>